<evidence type="ECO:0000313" key="2">
    <source>
        <dbReference type="Proteomes" id="UP000836387"/>
    </source>
</evidence>
<accession>A0ACA9UW96</accession>
<organism evidence="1 2">
    <name type="scientific">Clonostachys rosea f. rosea IK726</name>
    <dbReference type="NCBI Taxonomy" id="1349383"/>
    <lineage>
        <taxon>Eukaryota</taxon>
        <taxon>Fungi</taxon>
        <taxon>Dikarya</taxon>
        <taxon>Ascomycota</taxon>
        <taxon>Pezizomycotina</taxon>
        <taxon>Sordariomycetes</taxon>
        <taxon>Hypocreomycetidae</taxon>
        <taxon>Hypocreales</taxon>
        <taxon>Bionectriaceae</taxon>
        <taxon>Clonostachys</taxon>
    </lineage>
</organism>
<comment type="caution">
    <text evidence="1">The sequence shown here is derived from an EMBL/GenBank/DDBJ whole genome shotgun (WGS) entry which is preliminary data.</text>
</comment>
<gene>
    <name evidence="1" type="ORF">CRV2_00008415</name>
</gene>
<dbReference type="EMBL" id="CADEHS020000645">
    <property type="protein sequence ID" value="CAG9956509.1"/>
    <property type="molecule type" value="Genomic_DNA"/>
</dbReference>
<dbReference type="Proteomes" id="UP000836387">
    <property type="component" value="Unassembled WGS sequence"/>
</dbReference>
<keyword evidence="2" id="KW-1185">Reference proteome</keyword>
<sequence>MAGKTRAQAANILRLSFLISDQKIRGGGLARPFEIIGYGQAVNFIEEFSLRNSHPAPTLMVSMRVDREKVTVSEPETPKILWDVRRVM</sequence>
<reference evidence="1" key="2">
    <citation type="submission" date="2021-10" db="EMBL/GenBank/DDBJ databases">
        <authorList>
            <person name="Piombo E."/>
        </authorList>
    </citation>
    <scope>NUCLEOTIDE SEQUENCE</scope>
</reference>
<protein>
    <submittedName>
        <fullName evidence="1">Uncharacterized protein</fullName>
    </submittedName>
</protein>
<name>A0ACA9UW96_BIOOC</name>
<reference evidence="1" key="1">
    <citation type="submission" date="2020-04" db="EMBL/GenBank/DDBJ databases">
        <authorList>
            <person name="Broberg M."/>
        </authorList>
    </citation>
    <scope>NUCLEOTIDE SEQUENCE</scope>
</reference>
<proteinExistence type="predicted"/>
<evidence type="ECO:0000313" key="1">
    <source>
        <dbReference type="EMBL" id="CAG9956509.1"/>
    </source>
</evidence>